<evidence type="ECO:0000259" key="8">
    <source>
        <dbReference type="Pfam" id="PF01967"/>
    </source>
</evidence>
<dbReference type="CDD" id="cd01420">
    <property type="entry name" value="MoaC_PE"/>
    <property type="match status" value="1"/>
</dbReference>
<evidence type="ECO:0000256" key="7">
    <source>
        <dbReference type="HAMAP-Rule" id="MF_01224"/>
    </source>
</evidence>
<dbReference type="NCBIfam" id="TIGR00581">
    <property type="entry name" value="moaC"/>
    <property type="match status" value="1"/>
</dbReference>
<dbReference type="UniPathway" id="UPA00344"/>
<dbReference type="InterPro" id="IPR023045">
    <property type="entry name" value="MoaC"/>
</dbReference>
<comment type="function">
    <text evidence="6 7">Catalyzes the conversion of (8S)-3',8-cyclo-7,8-dihydroguanosine 5'-triphosphate to cyclic pyranopterin monophosphate (cPMP).</text>
</comment>
<dbReference type="AlphaFoldDB" id="A0A1Y6MHP6"/>
<keyword evidence="5 7" id="KW-0456">Lyase</keyword>
<evidence type="ECO:0000256" key="3">
    <source>
        <dbReference type="ARBA" id="ARBA00012575"/>
    </source>
</evidence>
<comment type="similarity">
    <text evidence="7">Belongs to the MoaC family.</text>
</comment>
<evidence type="ECO:0000313" key="10">
    <source>
        <dbReference type="Proteomes" id="UP000195719"/>
    </source>
</evidence>
<dbReference type="InterPro" id="IPR050105">
    <property type="entry name" value="MoCo_biosynth_MoaA/MoaC"/>
</dbReference>
<comment type="subunit">
    <text evidence="7">Homohexamer; trimer of dimers.</text>
</comment>
<dbReference type="NCBIfam" id="NF006870">
    <property type="entry name" value="PRK09364.1"/>
    <property type="match status" value="1"/>
</dbReference>
<comment type="pathway">
    <text evidence="2 7">Cofactor biosynthesis; molybdopterin biosynthesis.</text>
</comment>
<dbReference type="EC" id="4.6.1.17" evidence="3 7"/>
<dbReference type="GO" id="GO:0061798">
    <property type="term" value="F:GTP 3',8'-cyclase activity"/>
    <property type="evidence" value="ECO:0007669"/>
    <property type="project" value="TreeGrafter"/>
</dbReference>
<dbReference type="GO" id="GO:0006777">
    <property type="term" value="P:Mo-molybdopterin cofactor biosynthetic process"/>
    <property type="evidence" value="ECO:0007669"/>
    <property type="project" value="UniProtKB-UniRule"/>
</dbReference>
<dbReference type="InterPro" id="IPR047594">
    <property type="entry name" value="MoaC_bact/euk"/>
</dbReference>
<dbReference type="PANTHER" id="PTHR22960">
    <property type="entry name" value="MOLYBDOPTERIN COFACTOR SYNTHESIS PROTEIN A"/>
    <property type="match status" value="1"/>
</dbReference>
<protein>
    <recommendedName>
        <fullName evidence="3 7">Cyclic pyranopterin monophosphate synthase</fullName>
        <ecNumber evidence="3 7">4.6.1.17</ecNumber>
    </recommendedName>
    <alternativeName>
        <fullName evidence="7">Molybdenum cofactor biosynthesis protein C</fullName>
    </alternativeName>
</protein>
<dbReference type="HAMAP" id="MF_01224_B">
    <property type="entry name" value="MoaC_B"/>
    <property type="match status" value="1"/>
</dbReference>
<evidence type="ECO:0000313" key="9">
    <source>
        <dbReference type="EMBL" id="SMY36105.1"/>
    </source>
</evidence>
<organism evidence="9 10">
    <name type="scientific">Photobacterium andalusiense</name>
    <dbReference type="NCBI Taxonomy" id="2204296"/>
    <lineage>
        <taxon>Bacteria</taxon>
        <taxon>Pseudomonadati</taxon>
        <taxon>Pseudomonadota</taxon>
        <taxon>Gammaproteobacteria</taxon>
        <taxon>Vibrionales</taxon>
        <taxon>Vibrionaceae</taxon>
        <taxon>Photobacterium</taxon>
    </lineage>
</organism>
<keyword evidence="4 7" id="KW-0501">Molybdenum cofactor biosynthesis</keyword>
<evidence type="ECO:0000256" key="4">
    <source>
        <dbReference type="ARBA" id="ARBA00023150"/>
    </source>
</evidence>
<gene>
    <name evidence="7 9" type="primary">moaC</name>
    <name evidence="9" type="ORF">PAND9192_02434</name>
</gene>
<name>A0A1Y6MHP6_9GAMM</name>
<feature type="active site" evidence="7">
    <location>
        <position position="128"/>
    </location>
</feature>
<feature type="binding site" evidence="7">
    <location>
        <begin position="113"/>
        <end position="114"/>
    </location>
    <ligand>
        <name>substrate</name>
    </ligand>
</feature>
<sequence length="159" mass="17200">MNQFTHINASGEANMVDVSTKVETVREARAEAFVHMAPETLALIVSGQHHKGDVFATARIAGIQAAKKTWDLIPLCHPLLLTKVEVQLEAIVAENKVRIESCCKLTGKTGVEMEALTAASVAALTIYDMCKAVQKDMVISQVRLLEKTGGKSGHFKVEA</sequence>
<dbReference type="InterPro" id="IPR036522">
    <property type="entry name" value="MoaC_sf"/>
</dbReference>
<dbReference type="FunFam" id="3.30.70.640:FF:000001">
    <property type="entry name" value="Cyclic pyranopterin monophosphate synthase"/>
    <property type="match status" value="1"/>
</dbReference>
<reference evidence="10" key="1">
    <citation type="submission" date="2017-06" db="EMBL/GenBank/DDBJ databases">
        <authorList>
            <person name="Rodrigo-Torres L."/>
            <person name="Arahal R.D."/>
            <person name="Lucena T."/>
        </authorList>
    </citation>
    <scope>NUCLEOTIDE SEQUENCE [LARGE SCALE GENOMIC DNA]</scope>
    <source>
        <strain evidence="10">CECT 9192</strain>
    </source>
</reference>
<dbReference type="Pfam" id="PF01967">
    <property type="entry name" value="MoaC"/>
    <property type="match status" value="1"/>
</dbReference>
<feature type="domain" description="Molybdopterin cofactor biosynthesis C (MoaC)" evidence="8">
    <location>
        <begin position="15"/>
        <end position="150"/>
    </location>
</feature>
<keyword evidence="10" id="KW-1185">Reference proteome</keyword>
<dbReference type="PANTHER" id="PTHR22960:SF0">
    <property type="entry name" value="MOLYBDENUM COFACTOR BIOSYNTHESIS PROTEIN 1"/>
    <property type="match status" value="1"/>
</dbReference>
<proteinExistence type="inferred from homology"/>
<dbReference type="Proteomes" id="UP000195719">
    <property type="component" value="Unassembled WGS sequence"/>
</dbReference>
<dbReference type="Gene3D" id="3.30.70.640">
    <property type="entry name" value="Molybdopterin cofactor biosynthesis C (MoaC) domain"/>
    <property type="match status" value="1"/>
</dbReference>
<accession>A0A1Y6MHP6</accession>
<dbReference type="EMBL" id="FYAJ01000004">
    <property type="protein sequence ID" value="SMY36105.1"/>
    <property type="molecule type" value="Genomic_DNA"/>
</dbReference>
<dbReference type="GO" id="GO:0061799">
    <property type="term" value="F:cyclic pyranopterin monophosphate synthase activity"/>
    <property type="evidence" value="ECO:0007669"/>
    <property type="project" value="UniProtKB-UniRule"/>
</dbReference>
<evidence type="ECO:0000256" key="2">
    <source>
        <dbReference type="ARBA" id="ARBA00005046"/>
    </source>
</evidence>
<dbReference type="RefSeq" id="WP_087854018.1">
    <property type="nucleotide sequence ID" value="NZ_FYAJ01000004.1"/>
</dbReference>
<evidence type="ECO:0000256" key="5">
    <source>
        <dbReference type="ARBA" id="ARBA00023239"/>
    </source>
</evidence>
<comment type="catalytic activity">
    <reaction evidence="1 7">
        <text>(8S)-3',8-cyclo-7,8-dihydroguanosine 5'-triphosphate = cyclic pyranopterin phosphate + diphosphate</text>
        <dbReference type="Rhea" id="RHEA:49580"/>
        <dbReference type="ChEBI" id="CHEBI:33019"/>
        <dbReference type="ChEBI" id="CHEBI:59648"/>
        <dbReference type="ChEBI" id="CHEBI:131766"/>
        <dbReference type="EC" id="4.6.1.17"/>
    </reaction>
</comment>
<dbReference type="SUPFAM" id="SSF55040">
    <property type="entry name" value="Molybdenum cofactor biosynthesis protein C, MoaC"/>
    <property type="match status" value="1"/>
</dbReference>
<dbReference type="InterPro" id="IPR002820">
    <property type="entry name" value="Mopterin_CF_biosynth-C_dom"/>
</dbReference>
<evidence type="ECO:0000256" key="1">
    <source>
        <dbReference type="ARBA" id="ARBA00001637"/>
    </source>
</evidence>
<evidence type="ECO:0000256" key="6">
    <source>
        <dbReference type="ARBA" id="ARBA00055087"/>
    </source>
</evidence>
<feature type="binding site" evidence="7">
    <location>
        <begin position="75"/>
        <end position="77"/>
    </location>
    <ligand>
        <name>substrate</name>
    </ligand>
</feature>